<organism evidence="3 4">
    <name type="scientific">Aromia moschata</name>
    <dbReference type="NCBI Taxonomy" id="1265417"/>
    <lineage>
        <taxon>Eukaryota</taxon>
        <taxon>Metazoa</taxon>
        <taxon>Ecdysozoa</taxon>
        <taxon>Arthropoda</taxon>
        <taxon>Hexapoda</taxon>
        <taxon>Insecta</taxon>
        <taxon>Pterygota</taxon>
        <taxon>Neoptera</taxon>
        <taxon>Endopterygota</taxon>
        <taxon>Coleoptera</taxon>
        <taxon>Polyphaga</taxon>
        <taxon>Cucujiformia</taxon>
        <taxon>Chrysomeloidea</taxon>
        <taxon>Cerambycidae</taxon>
        <taxon>Cerambycinae</taxon>
        <taxon>Callichromatini</taxon>
        <taxon>Aromia</taxon>
    </lineage>
</organism>
<dbReference type="InterPro" id="IPR036047">
    <property type="entry name" value="F-box-like_dom_sf"/>
</dbReference>
<feature type="domain" description="F-box" evidence="2">
    <location>
        <begin position="35"/>
        <end position="81"/>
    </location>
</feature>
<dbReference type="Proteomes" id="UP001162162">
    <property type="component" value="Unassembled WGS sequence"/>
</dbReference>
<name>A0AAV8ZHS7_9CUCU</name>
<keyword evidence="4" id="KW-1185">Reference proteome</keyword>
<dbReference type="Gene3D" id="3.80.10.10">
    <property type="entry name" value="Ribonuclease Inhibitor"/>
    <property type="match status" value="1"/>
</dbReference>
<accession>A0AAV8ZHS7</accession>
<evidence type="ECO:0000313" key="3">
    <source>
        <dbReference type="EMBL" id="KAJ8962849.1"/>
    </source>
</evidence>
<dbReference type="AlphaFoldDB" id="A0AAV8ZHS7"/>
<feature type="chain" id="PRO_5043361827" description="F-box domain-containing protein" evidence="1">
    <location>
        <begin position="21"/>
        <end position="474"/>
    </location>
</feature>
<dbReference type="PROSITE" id="PS50181">
    <property type="entry name" value="FBOX"/>
    <property type="match status" value="1"/>
</dbReference>
<proteinExistence type="predicted"/>
<protein>
    <recommendedName>
        <fullName evidence="2">F-box domain-containing protein</fullName>
    </recommendedName>
</protein>
<dbReference type="Gene3D" id="1.20.1280.50">
    <property type="match status" value="1"/>
</dbReference>
<sequence length="474" mass="55208">MKRKSLGKLWVPTVFLLVTAQKQKKSKTSKEVIRTSYWAHLPSVLLHDIFDLLSKDDRKNASAVCKHWRQNIFHPKWWPSMTFNIEQNNVQKARFYIYTFGKIVSEAKIKLYSLSVECMEEFITLLQLLSENNNLKSLIIEPTHCRFEIPTRLTENSIDDPWDIMTLLTPNLPKLSKFSIGCIEDLTYFLEDILKNLSPMKVTHLGLASVKDDPLKYEVSYFDLNLIVPFTKLKVLSIDYDQLCDEFLYKLEAAKDLERLVVHLHGIRKNHPGTTEKAWVDFHKTHPLCELRLTIIHAFKDIENIHETVMRRAMPLSQLKVFFCESLNLEVVQNLSSHYVETLRSIMWVDSLSDSDNSCIFVKPSFDQSPDPFLLAAWLCKNLEEFVLYGYKYWEENLVAISRLRGKHLRKLEMAENDIYSPYPELGDALTFISESLQKPWKPTQQNKLHPVICNPTDGDSDEYLLPIVLADLH</sequence>
<dbReference type="PANTHER" id="PTHR20933">
    <property type="entry name" value="F-BOX ONLY PROTEIN 33"/>
    <property type="match status" value="1"/>
</dbReference>
<dbReference type="SUPFAM" id="SSF81383">
    <property type="entry name" value="F-box domain"/>
    <property type="match status" value="1"/>
</dbReference>
<dbReference type="InterPro" id="IPR032675">
    <property type="entry name" value="LRR_dom_sf"/>
</dbReference>
<dbReference type="SMART" id="SM00256">
    <property type="entry name" value="FBOX"/>
    <property type="match status" value="1"/>
</dbReference>
<dbReference type="InterPro" id="IPR001810">
    <property type="entry name" value="F-box_dom"/>
</dbReference>
<dbReference type="GO" id="GO:0031398">
    <property type="term" value="P:positive regulation of protein ubiquitination"/>
    <property type="evidence" value="ECO:0007669"/>
    <property type="project" value="TreeGrafter"/>
</dbReference>
<dbReference type="EMBL" id="JAPWTK010000002">
    <property type="protein sequence ID" value="KAJ8962849.1"/>
    <property type="molecule type" value="Genomic_DNA"/>
</dbReference>
<reference evidence="3" key="1">
    <citation type="journal article" date="2023" name="Insect Mol. Biol.">
        <title>Genome sequencing provides insights into the evolution of gene families encoding plant cell wall-degrading enzymes in longhorned beetles.</title>
        <authorList>
            <person name="Shin N.R."/>
            <person name="Okamura Y."/>
            <person name="Kirsch R."/>
            <person name="Pauchet Y."/>
        </authorList>
    </citation>
    <scope>NUCLEOTIDE SEQUENCE</scope>
    <source>
        <strain evidence="3">AMC_N1</strain>
    </source>
</reference>
<feature type="signal peptide" evidence="1">
    <location>
        <begin position="1"/>
        <end position="20"/>
    </location>
</feature>
<comment type="caution">
    <text evidence="3">The sequence shown here is derived from an EMBL/GenBank/DDBJ whole genome shotgun (WGS) entry which is preliminary data.</text>
</comment>
<evidence type="ECO:0000256" key="1">
    <source>
        <dbReference type="SAM" id="SignalP"/>
    </source>
</evidence>
<dbReference type="Pfam" id="PF12937">
    <property type="entry name" value="F-box-like"/>
    <property type="match status" value="1"/>
</dbReference>
<gene>
    <name evidence="3" type="ORF">NQ318_001249</name>
</gene>
<keyword evidence="1" id="KW-0732">Signal</keyword>
<evidence type="ECO:0000313" key="4">
    <source>
        <dbReference type="Proteomes" id="UP001162162"/>
    </source>
</evidence>
<evidence type="ECO:0000259" key="2">
    <source>
        <dbReference type="PROSITE" id="PS50181"/>
    </source>
</evidence>
<dbReference type="PANTHER" id="PTHR20933:SF3">
    <property type="entry name" value="F-BOX ONLY PROTEIN 33"/>
    <property type="match status" value="1"/>
</dbReference>